<feature type="transmembrane region" description="Helical" evidence="6">
    <location>
        <begin position="46"/>
        <end position="74"/>
    </location>
</feature>
<dbReference type="EMBL" id="SJPM01000005">
    <property type="protein sequence ID" value="TWT96486.1"/>
    <property type="molecule type" value="Genomic_DNA"/>
</dbReference>
<feature type="transmembrane region" description="Helical" evidence="6">
    <location>
        <begin position="393"/>
        <end position="414"/>
    </location>
</feature>
<keyword evidence="5 6" id="KW-0472">Membrane</keyword>
<keyword evidence="2" id="KW-1003">Cell membrane</keyword>
<feature type="transmembrane region" description="Helical" evidence="6">
    <location>
        <begin position="254"/>
        <end position="275"/>
    </location>
</feature>
<feature type="transmembrane region" description="Helical" evidence="6">
    <location>
        <begin position="120"/>
        <end position="140"/>
    </location>
</feature>
<feature type="transmembrane region" description="Helical" evidence="6">
    <location>
        <begin position="222"/>
        <end position="248"/>
    </location>
</feature>
<evidence type="ECO:0000256" key="3">
    <source>
        <dbReference type="ARBA" id="ARBA00022692"/>
    </source>
</evidence>
<comment type="caution">
    <text evidence="7">The sequence shown here is derived from an EMBL/GenBank/DDBJ whole genome shotgun (WGS) entry which is preliminary data.</text>
</comment>
<dbReference type="InterPro" id="IPR050833">
    <property type="entry name" value="Poly_Biosynth_Transport"/>
</dbReference>
<dbReference type="AlphaFoldDB" id="A0A5C6AAM0"/>
<dbReference type="PANTHER" id="PTHR30250:SF11">
    <property type="entry name" value="O-ANTIGEN TRANSPORTER-RELATED"/>
    <property type="match status" value="1"/>
</dbReference>
<dbReference type="Pfam" id="PF13440">
    <property type="entry name" value="Polysacc_synt_3"/>
    <property type="match status" value="1"/>
</dbReference>
<name>A0A5C6AAM0_9BACT</name>
<evidence type="ECO:0000256" key="6">
    <source>
        <dbReference type="SAM" id="Phobius"/>
    </source>
</evidence>
<evidence type="ECO:0000256" key="5">
    <source>
        <dbReference type="ARBA" id="ARBA00023136"/>
    </source>
</evidence>
<sequence>MSKAPIALINRENTRTVLSLADQFVISGTRFITSWMIARYCGAEQLGYYALGFSVLILIDLILQAFVSAPYTIFSQRITSNRSKRYTGNSLVQSGFVGVIGISAFMAIGCFAFLAESNDLANVMFVLAVSVPFCVVREFARRHCFATEQVGLALGFDSLFAVCQLGLMYLLLENQHLNSVTAHGAGGLACAVALSVWLFACRGQIELSLYRWKVNVRKHWRFGRWVFVSQTMNQLNWNIVQWIIAFWLSTEATGVFTGCLTIAFLSNPFVLGIANMIYPRLAGVQTAQGSQAMHRLAVQATVAIGVVMVAFTLVLLFAGQYVCDFLFSDPAYANAGLLPAILAAAVSCLAITMPFDGCLWAEHRTALSSAASALGVGVTAIAVLALVHWGTTAAAIGLLIGCAIESSARVVFFIRSRRFSIQSSRILVLAS</sequence>
<dbReference type="GO" id="GO:0005886">
    <property type="term" value="C:plasma membrane"/>
    <property type="evidence" value="ECO:0007669"/>
    <property type="project" value="UniProtKB-SubCell"/>
</dbReference>
<evidence type="ECO:0000256" key="1">
    <source>
        <dbReference type="ARBA" id="ARBA00004651"/>
    </source>
</evidence>
<feature type="transmembrane region" description="Helical" evidence="6">
    <location>
        <begin position="152"/>
        <end position="172"/>
    </location>
</feature>
<accession>A0A5C6AAM0</accession>
<dbReference type="PANTHER" id="PTHR30250">
    <property type="entry name" value="PST FAMILY PREDICTED COLANIC ACID TRANSPORTER"/>
    <property type="match status" value="1"/>
</dbReference>
<keyword evidence="4 6" id="KW-1133">Transmembrane helix</keyword>
<feature type="transmembrane region" description="Helical" evidence="6">
    <location>
        <begin position="296"/>
        <end position="319"/>
    </location>
</feature>
<comment type="subcellular location">
    <subcellularLocation>
        <location evidence="1">Cell membrane</location>
        <topology evidence="1">Multi-pass membrane protein</topology>
    </subcellularLocation>
</comment>
<evidence type="ECO:0000256" key="2">
    <source>
        <dbReference type="ARBA" id="ARBA00022475"/>
    </source>
</evidence>
<dbReference type="Proteomes" id="UP000316213">
    <property type="component" value="Unassembled WGS sequence"/>
</dbReference>
<keyword evidence="3 6" id="KW-0812">Transmembrane</keyword>
<evidence type="ECO:0000313" key="7">
    <source>
        <dbReference type="EMBL" id="TWT96486.1"/>
    </source>
</evidence>
<proteinExistence type="predicted"/>
<keyword evidence="8" id="KW-1185">Reference proteome</keyword>
<protein>
    <submittedName>
        <fullName evidence="7">MurJ-like flippase</fullName>
    </submittedName>
</protein>
<organism evidence="7 8">
    <name type="scientific">Neorhodopirellula pilleata</name>
    <dbReference type="NCBI Taxonomy" id="2714738"/>
    <lineage>
        <taxon>Bacteria</taxon>
        <taxon>Pseudomonadati</taxon>
        <taxon>Planctomycetota</taxon>
        <taxon>Planctomycetia</taxon>
        <taxon>Pirellulales</taxon>
        <taxon>Pirellulaceae</taxon>
        <taxon>Neorhodopirellula</taxon>
    </lineage>
</organism>
<feature type="transmembrane region" description="Helical" evidence="6">
    <location>
        <begin position="95"/>
        <end position="114"/>
    </location>
</feature>
<feature type="transmembrane region" description="Helical" evidence="6">
    <location>
        <begin position="184"/>
        <end position="201"/>
    </location>
</feature>
<feature type="transmembrane region" description="Helical" evidence="6">
    <location>
        <begin position="331"/>
        <end position="353"/>
    </location>
</feature>
<gene>
    <name evidence="7" type="ORF">Pla100_29670</name>
</gene>
<evidence type="ECO:0000313" key="8">
    <source>
        <dbReference type="Proteomes" id="UP000316213"/>
    </source>
</evidence>
<reference evidence="7 8" key="1">
    <citation type="submission" date="2019-02" db="EMBL/GenBank/DDBJ databases">
        <title>Deep-cultivation of Planctomycetes and their phenomic and genomic characterization uncovers novel biology.</title>
        <authorList>
            <person name="Wiegand S."/>
            <person name="Jogler M."/>
            <person name="Boedeker C."/>
            <person name="Pinto D."/>
            <person name="Vollmers J."/>
            <person name="Rivas-Marin E."/>
            <person name="Kohn T."/>
            <person name="Peeters S.H."/>
            <person name="Heuer A."/>
            <person name="Rast P."/>
            <person name="Oberbeckmann S."/>
            <person name="Bunk B."/>
            <person name="Jeske O."/>
            <person name="Meyerdierks A."/>
            <person name="Storesund J.E."/>
            <person name="Kallscheuer N."/>
            <person name="Luecker S."/>
            <person name="Lage O.M."/>
            <person name="Pohl T."/>
            <person name="Merkel B.J."/>
            <person name="Hornburger P."/>
            <person name="Mueller R.-W."/>
            <person name="Bruemmer F."/>
            <person name="Labrenz M."/>
            <person name="Spormann A.M."/>
            <person name="Op Den Camp H."/>
            <person name="Overmann J."/>
            <person name="Amann R."/>
            <person name="Jetten M.S.M."/>
            <person name="Mascher T."/>
            <person name="Medema M.H."/>
            <person name="Devos D.P."/>
            <person name="Kaster A.-K."/>
            <person name="Ovreas L."/>
            <person name="Rohde M."/>
            <person name="Galperin M.Y."/>
            <person name="Jogler C."/>
        </authorList>
    </citation>
    <scope>NUCLEOTIDE SEQUENCE [LARGE SCALE GENOMIC DNA]</scope>
    <source>
        <strain evidence="7 8">Pla100</strain>
    </source>
</reference>
<evidence type="ECO:0000256" key="4">
    <source>
        <dbReference type="ARBA" id="ARBA00022989"/>
    </source>
</evidence>
<feature type="transmembrane region" description="Helical" evidence="6">
    <location>
        <begin position="365"/>
        <end position="387"/>
    </location>
</feature>